<dbReference type="RefSeq" id="WP_390281261.1">
    <property type="nucleotide sequence ID" value="NZ_JBHRYH010000045.1"/>
</dbReference>
<name>A0ABV7TXR8_9NEIS</name>
<sequence>MFEISFGELLIIGAVALVVLGPERLPAVARTIGALVGRAQRFVASVKSDIQQQSQLAGLQELQQEMRDAAHSFRSQVEGEVEQVRQVAQQIEQQAQQVEQQAAAVDPAALLAAADEGHSIAPPGQDAAPHSDEPVRKDDSQLDLFDAPPAAAAPPVTDNRS</sequence>
<dbReference type="PANTHER" id="PTHR33162:SF1">
    <property type="entry name" value="SEC-INDEPENDENT PROTEIN TRANSLOCASE PROTEIN TATA, CHLOROPLASTIC"/>
    <property type="match status" value="1"/>
</dbReference>
<evidence type="ECO:0000256" key="11">
    <source>
        <dbReference type="SAM" id="Coils"/>
    </source>
</evidence>
<dbReference type="Gene3D" id="1.20.5.3310">
    <property type="match status" value="1"/>
</dbReference>
<keyword evidence="14" id="KW-1185">Reference proteome</keyword>
<dbReference type="Pfam" id="PF02416">
    <property type="entry name" value="TatA_B_E"/>
    <property type="match status" value="1"/>
</dbReference>
<feature type="compositionally biased region" description="Basic and acidic residues" evidence="12">
    <location>
        <begin position="129"/>
        <end position="140"/>
    </location>
</feature>
<keyword evidence="3 10" id="KW-1003">Cell membrane</keyword>
<evidence type="ECO:0000256" key="2">
    <source>
        <dbReference type="ARBA" id="ARBA00022448"/>
    </source>
</evidence>
<evidence type="ECO:0000256" key="7">
    <source>
        <dbReference type="ARBA" id="ARBA00022989"/>
    </source>
</evidence>
<dbReference type="PANTHER" id="PTHR33162">
    <property type="entry name" value="SEC-INDEPENDENT PROTEIN TRANSLOCASE PROTEIN TATA, CHLOROPLASTIC"/>
    <property type="match status" value="1"/>
</dbReference>
<organism evidence="13 14">
    <name type="scientific">Vogesella amnigena</name>
    <dbReference type="NCBI Taxonomy" id="1507449"/>
    <lineage>
        <taxon>Bacteria</taxon>
        <taxon>Pseudomonadati</taxon>
        <taxon>Pseudomonadota</taxon>
        <taxon>Betaproteobacteria</taxon>
        <taxon>Neisseriales</taxon>
        <taxon>Chromobacteriaceae</taxon>
        <taxon>Vogesella</taxon>
    </lineage>
</organism>
<dbReference type="InterPro" id="IPR018448">
    <property type="entry name" value="TatB"/>
</dbReference>
<evidence type="ECO:0000256" key="12">
    <source>
        <dbReference type="SAM" id="MobiDB-lite"/>
    </source>
</evidence>
<keyword evidence="6 10" id="KW-0653">Protein transport</keyword>
<evidence type="ECO:0000313" key="14">
    <source>
        <dbReference type="Proteomes" id="UP001595636"/>
    </source>
</evidence>
<evidence type="ECO:0000256" key="4">
    <source>
        <dbReference type="ARBA" id="ARBA00022519"/>
    </source>
</evidence>
<evidence type="ECO:0000256" key="8">
    <source>
        <dbReference type="ARBA" id="ARBA00023010"/>
    </source>
</evidence>
<dbReference type="PRINTS" id="PR01506">
    <property type="entry name" value="TATBPROTEIN"/>
</dbReference>
<reference evidence="14" key="1">
    <citation type="journal article" date="2019" name="Int. J. Syst. Evol. Microbiol.">
        <title>The Global Catalogue of Microorganisms (GCM) 10K type strain sequencing project: providing services to taxonomists for standard genome sequencing and annotation.</title>
        <authorList>
            <consortium name="The Broad Institute Genomics Platform"/>
            <consortium name="The Broad Institute Genome Sequencing Center for Infectious Disease"/>
            <person name="Wu L."/>
            <person name="Ma J."/>
        </authorList>
    </citation>
    <scope>NUCLEOTIDE SEQUENCE [LARGE SCALE GENOMIC DNA]</scope>
    <source>
        <strain evidence="14">KCTC 42195</strain>
    </source>
</reference>
<keyword evidence="2 10" id="KW-0813">Transport</keyword>
<comment type="subunit">
    <text evidence="10">The Tat system comprises two distinct complexes: a TatABC complex, containing multiple copies of TatA, TatB and TatC subunits, and a separate TatA complex, containing only TatA subunits. Substrates initially bind to the TatABC complex, which probably triggers association of the separate TatA complex to form the active translocon.</text>
</comment>
<keyword evidence="4" id="KW-0997">Cell inner membrane</keyword>
<dbReference type="HAMAP" id="MF_00237">
    <property type="entry name" value="TatB"/>
    <property type="match status" value="1"/>
</dbReference>
<dbReference type="EMBL" id="JBHRYH010000045">
    <property type="protein sequence ID" value="MFC3627530.1"/>
    <property type="molecule type" value="Genomic_DNA"/>
</dbReference>
<evidence type="ECO:0000256" key="5">
    <source>
        <dbReference type="ARBA" id="ARBA00022692"/>
    </source>
</evidence>
<dbReference type="InterPro" id="IPR003369">
    <property type="entry name" value="TatA/B/E"/>
</dbReference>
<evidence type="ECO:0000256" key="3">
    <source>
        <dbReference type="ARBA" id="ARBA00022475"/>
    </source>
</evidence>
<proteinExistence type="inferred from homology"/>
<keyword evidence="5 10" id="KW-0812">Transmembrane</keyword>
<dbReference type="NCBIfam" id="TIGR01410">
    <property type="entry name" value="tatB"/>
    <property type="match status" value="1"/>
</dbReference>
<keyword evidence="8 10" id="KW-0811">Translocation</keyword>
<evidence type="ECO:0000256" key="9">
    <source>
        <dbReference type="ARBA" id="ARBA00023136"/>
    </source>
</evidence>
<comment type="function">
    <text evidence="10">Part of the twin-arginine translocation (Tat) system that transports large folded proteins containing a characteristic twin-arginine motif in their signal peptide across membranes. Together with TatC, TatB is part of a receptor directly interacting with Tat signal peptides. TatB may form an oligomeric binding site that transiently accommodates folded Tat precursor proteins before their translocation.</text>
</comment>
<keyword evidence="9 10" id="KW-0472">Membrane</keyword>
<feature type="coiled-coil region" evidence="11">
    <location>
        <begin position="74"/>
        <end position="104"/>
    </location>
</feature>
<evidence type="ECO:0000256" key="1">
    <source>
        <dbReference type="ARBA" id="ARBA00004167"/>
    </source>
</evidence>
<comment type="caution">
    <text evidence="13">The sequence shown here is derived from an EMBL/GenBank/DDBJ whole genome shotgun (WGS) entry which is preliminary data.</text>
</comment>
<gene>
    <name evidence="10 13" type="primary">tatB</name>
    <name evidence="13" type="ORF">ACFOKJ_15530</name>
</gene>
<evidence type="ECO:0000313" key="13">
    <source>
        <dbReference type="EMBL" id="MFC3627530.1"/>
    </source>
</evidence>
<keyword evidence="11" id="KW-0175">Coiled coil</keyword>
<keyword evidence="7 10" id="KW-1133">Transmembrane helix</keyword>
<comment type="subcellular location">
    <subcellularLocation>
        <location evidence="10">Cell membrane</location>
        <topology evidence="10">Single-pass membrane protein</topology>
    </subcellularLocation>
    <subcellularLocation>
        <location evidence="1">Membrane</location>
        <topology evidence="1">Single-pass membrane protein</topology>
    </subcellularLocation>
</comment>
<evidence type="ECO:0000256" key="6">
    <source>
        <dbReference type="ARBA" id="ARBA00022927"/>
    </source>
</evidence>
<feature type="region of interest" description="Disordered" evidence="12">
    <location>
        <begin position="114"/>
        <end position="161"/>
    </location>
</feature>
<accession>A0ABV7TXR8</accession>
<evidence type="ECO:0000256" key="10">
    <source>
        <dbReference type="HAMAP-Rule" id="MF_00237"/>
    </source>
</evidence>
<protein>
    <recommendedName>
        <fullName evidence="10">Sec-independent protein translocase protein TatB</fullName>
    </recommendedName>
</protein>
<comment type="similarity">
    <text evidence="10">Belongs to the TatB family.</text>
</comment>
<dbReference type="Proteomes" id="UP001595636">
    <property type="component" value="Unassembled WGS sequence"/>
</dbReference>